<gene>
    <name evidence="1" type="ORF">FEV53_12250</name>
</gene>
<comment type="caution">
    <text evidence="1">The sequence shown here is derived from an EMBL/GenBank/DDBJ whole genome shotgun (WGS) entry which is preliminary data.</text>
</comment>
<reference evidence="1 2" key="1">
    <citation type="submission" date="2019-06" db="EMBL/GenBank/DDBJ databases">
        <title>Paenimaribius caenipelagi gen. nov., sp. nov., isolated from a tidal flat.</title>
        <authorList>
            <person name="Yoon J.-H."/>
        </authorList>
    </citation>
    <scope>NUCLEOTIDE SEQUENCE [LARGE SCALE GENOMIC DNA]</scope>
    <source>
        <strain evidence="1 2">JBTF-M29</strain>
    </source>
</reference>
<sequence>MYARSNRIGGPWSTVVIIAARDLQPDVALVSGSLQIGEATQFLRVETGLLTRFAWEIAEAPGEHRADVVAEPAETAPAGGETSMWTAFFVTDDGVTQTNPHVV</sequence>
<dbReference type="EMBL" id="VFSV01000021">
    <property type="protein sequence ID" value="TRD17835.1"/>
    <property type="molecule type" value="Genomic_DNA"/>
</dbReference>
<protein>
    <submittedName>
        <fullName evidence="1">Uncharacterized protein</fullName>
    </submittedName>
</protein>
<dbReference type="AlphaFoldDB" id="A0A547PUL6"/>
<accession>A0A547PUL6</accession>
<evidence type="ECO:0000313" key="1">
    <source>
        <dbReference type="EMBL" id="TRD17835.1"/>
    </source>
</evidence>
<dbReference type="Proteomes" id="UP000318590">
    <property type="component" value="Unassembled WGS sequence"/>
</dbReference>
<dbReference type="RefSeq" id="WP_142835091.1">
    <property type="nucleotide sequence ID" value="NZ_VFSV01000021.1"/>
</dbReference>
<organism evidence="1 2">
    <name type="scientific">Palleronia caenipelagi</name>
    <dbReference type="NCBI Taxonomy" id="2489174"/>
    <lineage>
        <taxon>Bacteria</taxon>
        <taxon>Pseudomonadati</taxon>
        <taxon>Pseudomonadota</taxon>
        <taxon>Alphaproteobacteria</taxon>
        <taxon>Rhodobacterales</taxon>
        <taxon>Roseobacteraceae</taxon>
        <taxon>Palleronia</taxon>
    </lineage>
</organism>
<keyword evidence="2" id="KW-1185">Reference proteome</keyword>
<evidence type="ECO:0000313" key="2">
    <source>
        <dbReference type="Proteomes" id="UP000318590"/>
    </source>
</evidence>
<proteinExistence type="predicted"/>
<name>A0A547PUL6_9RHOB</name>